<dbReference type="GeneID" id="65096547"/>
<proteinExistence type="predicted"/>
<organism evidence="2 3">
    <name type="scientific">Methanospirillum purgamenti</name>
    <dbReference type="NCBI Taxonomy" id="2834276"/>
    <lineage>
        <taxon>Archaea</taxon>
        <taxon>Methanobacteriati</taxon>
        <taxon>Methanobacteriota</taxon>
        <taxon>Stenosarchaea group</taxon>
        <taxon>Methanomicrobia</taxon>
        <taxon>Methanomicrobiales</taxon>
        <taxon>Methanospirillaceae</taxon>
        <taxon>Methanospirillum</taxon>
    </lineage>
</organism>
<feature type="domain" description="UPF0033" evidence="1">
    <location>
        <begin position="4"/>
        <end position="74"/>
    </location>
</feature>
<sequence length="74" mass="8005">MVQKKLDIKGVVCPFCVLKVKTALDEMKAGDELIVVSDHPPAAKDSIPAFAKMNGFSCSVQSSEPGLWELSIKK</sequence>
<dbReference type="Proteomes" id="UP000680656">
    <property type="component" value="Chromosome"/>
</dbReference>
<keyword evidence="2" id="KW-0808">Transferase</keyword>
<dbReference type="PANTHER" id="PTHR33279:SF18">
    <property type="entry name" value="SULFUR CARRIER PROTEIN MJ0990-RELATED"/>
    <property type="match status" value="1"/>
</dbReference>
<dbReference type="SUPFAM" id="SSF64307">
    <property type="entry name" value="SirA-like"/>
    <property type="match status" value="1"/>
</dbReference>
<dbReference type="AlphaFoldDB" id="A0A8E7B3U6"/>
<dbReference type="Gene3D" id="3.30.110.40">
    <property type="entry name" value="TusA-like domain"/>
    <property type="match status" value="1"/>
</dbReference>
<dbReference type="RefSeq" id="WP_214420666.1">
    <property type="nucleotide sequence ID" value="NZ_CP075546.1"/>
</dbReference>
<evidence type="ECO:0000313" key="2">
    <source>
        <dbReference type="EMBL" id="QVV89886.1"/>
    </source>
</evidence>
<accession>A0A8E7B3U6</accession>
<evidence type="ECO:0000313" key="3">
    <source>
        <dbReference type="Proteomes" id="UP000680656"/>
    </source>
</evidence>
<dbReference type="EMBL" id="CP075546">
    <property type="protein sequence ID" value="QVV89886.1"/>
    <property type="molecule type" value="Genomic_DNA"/>
</dbReference>
<dbReference type="InterPro" id="IPR036868">
    <property type="entry name" value="TusA-like_sf"/>
</dbReference>
<protein>
    <submittedName>
        <fullName evidence="2">Sulfurtransferase TusA family protein</fullName>
    </submittedName>
</protein>
<name>A0A8E7B3U6_9EURY</name>
<dbReference type="PANTHER" id="PTHR33279">
    <property type="entry name" value="SULFUR CARRIER PROTEIN YEDF-RELATED"/>
    <property type="match status" value="1"/>
</dbReference>
<evidence type="ECO:0000259" key="1">
    <source>
        <dbReference type="Pfam" id="PF01206"/>
    </source>
</evidence>
<dbReference type="Pfam" id="PF01206">
    <property type="entry name" value="TusA"/>
    <property type="match status" value="1"/>
</dbReference>
<reference evidence="2 3" key="1">
    <citation type="submission" date="2021-05" db="EMBL/GenBank/DDBJ databases">
        <title>A novel Methanospirillum isolate from a pyrite-forming mixed culture.</title>
        <authorList>
            <person name="Bunk B."/>
            <person name="Sproer C."/>
            <person name="Spring S."/>
            <person name="Pester M."/>
        </authorList>
    </citation>
    <scope>NUCLEOTIDE SEQUENCE [LARGE SCALE GENOMIC DNA]</scope>
    <source>
        <strain evidence="2 3">J.3.6.1-F.2.7.3</strain>
    </source>
</reference>
<dbReference type="GO" id="GO:0016740">
    <property type="term" value="F:transferase activity"/>
    <property type="evidence" value="ECO:0007669"/>
    <property type="project" value="UniProtKB-KW"/>
</dbReference>
<keyword evidence="3" id="KW-1185">Reference proteome</keyword>
<gene>
    <name evidence="2" type="ORF">KHC33_05145</name>
</gene>
<dbReference type="KEGG" id="mrtj:KHC33_05145"/>
<dbReference type="InterPro" id="IPR001455">
    <property type="entry name" value="TusA-like"/>
</dbReference>